<dbReference type="SMART" id="SM00345">
    <property type="entry name" value="HTH_GNTR"/>
    <property type="match status" value="1"/>
</dbReference>
<dbReference type="GO" id="GO:0003677">
    <property type="term" value="F:DNA binding"/>
    <property type="evidence" value="ECO:0007669"/>
    <property type="project" value="UniProtKB-KW"/>
</dbReference>
<organism evidence="5 6">
    <name type="scientific">Kaustia mangrovi</name>
    <dbReference type="NCBI Taxonomy" id="2593653"/>
    <lineage>
        <taxon>Bacteria</taxon>
        <taxon>Pseudomonadati</taxon>
        <taxon>Pseudomonadota</taxon>
        <taxon>Alphaproteobacteria</taxon>
        <taxon>Hyphomicrobiales</taxon>
        <taxon>Parvibaculaceae</taxon>
        <taxon>Kaustia</taxon>
    </lineage>
</organism>
<reference evidence="5 6" key="1">
    <citation type="submission" date="2020-06" db="EMBL/GenBank/DDBJ databases">
        <title>Genome sequence of 2 isolates from Red Sea Mangroves.</title>
        <authorList>
            <person name="Sefrji F."/>
            <person name="Michoud G."/>
            <person name="Merlino G."/>
            <person name="Daffonchio D."/>
        </authorList>
    </citation>
    <scope>NUCLEOTIDE SEQUENCE [LARGE SCALE GENOMIC DNA]</scope>
    <source>
        <strain evidence="5 6">R1DC25</strain>
    </source>
</reference>
<dbReference type="EMBL" id="CP058214">
    <property type="protein sequence ID" value="QPC43628.1"/>
    <property type="molecule type" value="Genomic_DNA"/>
</dbReference>
<dbReference type="SUPFAM" id="SSF46785">
    <property type="entry name" value="Winged helix' DNA-binding domain"/>
    <property type="match status" value="1"/>
</dbReference>
<keyword evidence="3" id="KW-0804">Transcription</keyword>
<dbReference type="RefSeq" id="WP_246479016.1">
    <property type="nucleotide sequence ID" value="NZ_CP058214.1"/>
</dbReference>
<dbReference type="Gene3D" id="1.10.10.10">
    <property type="entry name" value="Winged helix-like DNA-binding domain superfamily/Winged helix DNA-binding domain"/>
    <property type="match status" value="1"/>
</dbReference>
<accession>A0A7S8C577</accession>
<sequence length="231" mass="26082">MPTVTDDMLAEEPIVRRSLHDELLDRLRRMIVDGELTPGEKVPEKALCARFNVSRTPLREALKVLASEGLVALEPNRGATVTRLTAEDLEETFPIMGALEAVSGELACAQITEEEIAEIRALHEEMVGHYRRGEMKPYFALNQEIHERILDAARNQTLATIYRGLAGRVRRARYLANMSAERWARAVAEHEEILAALEARDGQRLARILKRHLAGKLQTIRESLMTEPEAR</sequence>
<name>A0A7S8C577_9HYPH</name>
<evidence type="ECO:0000259" key="4">
    <source>
        <dbReference type="PROSITE" id="PS50949"/>
    </source>
</evidence>
<protein>
    <submittedName>
        <fullName evidence="5">GntR family transcriptional regulator</fullName>
    </submittedName>
</protein>
<proteinExistence type="predicted"/>
<dbReference type="InterPro" id="IPR036388">
    <property type="entry name" value="WH-like_DNA-bd_sf"/>
</dbReference>
<dbReference type="InterPro" id="IPR036390">
    <property type="entry name" value="WH_DNA-bd_sf"/>
</dbReference>
<dbReference type="InterPro" id="IPR000524">
    <property type="entry name" value="Tscrpt_reg_HTH_GntR"/>
</dbReference>
<dbReference type="KEGG" id="kmn:HW532_13585"/>
<feature type="domain" description="HTH gntR-type" evidence="4">
    <location>
        <begin position="17"/>
        <end position="84"/>
    </location>
</feature>
<dbReference type="AlphaFoldDB" id="A0A7S8C577"/>
<dbReference type="CDD" id="cd07377">
    <property type="entry name" value="WHTH_GntR"/>
    <property type="match status" value="1"/>
</dbReference>
<dbReference type="InterPro" id="IPR008920">
    <property type="entry name" value="TF_FadR/GntR_C"/>
</dbReference>
<keyword evidence="1" id="KW-0805">Transcription regulation</keyword>
<evidence type="ECO:0000313" key="5">
    <source>
        <dbReference type="EMBL" id="QPC43628.1"/>
    </source>
</evidence>
<evidence type="ECO:0000256" key="2">
    <source>
        <dbReference type="ARBA" id="ARBA00023125"/>
    </source>
</evidence>
<keyword evidence="6" id="KW-1185">Reference proteome</keyword>
<evidence type="ECO:0000256" key="3">
    <source>
        <dbReference type="ARBA" id="ARBA00023163"/>
    </source>
</evidence>
<dbReference type="PANTHER" id="PTHR43537:SF50">
    <property type="entry name" value="TRANSCRIPTIONAL REGULATORY PROTEIN"/>
    <property type="match status" value="1"/>
</dbReference>
<dbReference type="SUPFAM" id="SSF48008">
    <property type="entry name" value="GntR ligand-binding domain-like"/>
    <property type="match status" value="1"/>
</dbReference>
<dbReference type="SMART" id="SM00895">
    <property type="entry name" value="FCD"/>
    <property type="match status" value="1"/>
</dbReference>
<evidence type="ECO:0000256" key="1">
    <source>
        <dbReference type="ARBA" id="ARBA00023015"/>
    </source>
</evidence>
<keyword evidence="2" id="KW-0238">DNA-binding</keyword>
<dbReference type="InterPro" id="IPR011711">
    <property type="entry name" value="GntR_C"/>
</dbReference>
<gene>
    <name evidence="5" type="ORF">HW532_13585</name>
</gene>
<dbReference type="PROSITE" id="PS50949">
    <property type="entry name" value="HTH_GNTR"/>
    <property type="match status" value="1"/>
</dbReference>
<dbReference type="GO" id="GO:0003700">
    <property type="term" value="F:DNA-binding transcription factor activity"/>
    <property type="evidence" value="ECO:0007669"/>
    <property type="project" value="InterPro"/>
</dbReference>
<evidence type="ECO:0000313" key="6">
    <source>
        <dbReference type="Proteomes" id="UP000593594"/>
    </source>
</evidence>
<dbReference type="Pfam" id="PF07729">
    <property type="entry name" value="FCD"/>
    <property type="match status" value="1"/>
</dbReference>
<dbReference type="Pfam" id="PF00392">
    <property type="entry name" value="GntR"/>
    <property type="match status" value="1"/>
</dbReference>
<dbReference type="Gene3D" id="1.20.120.530">
    <property type="entry name" value="GntR ligand-binding domain-like"/>
    <property type="match status" value="1"/>
</dbReference>
<dbReference type="Proteomes" id="UP000593594">
    <property type="component" value="Chromosome"/>
</dbReference>
<dbReference type="PANTHER" id="PTHR43537">
    <property type="entry name" value="TRANSCRIPTIONAL REGULATOR, GNTR FAMILY"/>
    <property type="match status" value="1"/>
</dbReference>
<dbReference type="PRINTS" id="PR00035">
    <property type="entry name" value="HTHGNTR"/>
</dbReference>